<proteinExistence type="predicted"/>
<dbReference type="Pfam" id="PF10294">
    <property type="entry name" value="Methyltransf_16"/>
    <property type="match status" value="1"/>
</dbReference>
<dbReference type="EMBL" id="JAGHQL010000081">
    <property type="protein sequence ID" value="KAH0541344.1"/>
    <property type="molecule type" value="Genomic_DNA"/>
</dbReference>
<dbReference type="InterPro" id="IPR019410">
    <property type="entry name" value="Methyltransf_16"/>
</dbReference>
<dbReference type="PANTHER" id="PTHR14614:SF104">
    <property type="entry name" value="N-METHYLTRANSFERASE, PUTATIVE (AFU_ORTHOLOGUE AFUA_1G17750)-RELATED"/>
    <property type="match status" value="1"/>
</dbReference>
<protein>
    <recommendedName>
        <fullName evidence="3">Nicotinamide N-methyltransferase</fullName>
    </recommendedName>
</protein>
<evidence type="ECO:0008006" key="3">
    <source>
        <dbReference type="Google" id="ProtNLM"/>
    </source>
</evidence>
<dbReference type="Gene3D" id="3.40.50.150">
    <property type="entry name" value="Vaccinia Virus protein VP39"/>
    <property type="match status" value="1"/>
</dbReference>
<sequence length="278" mass="30735">MLLTDKIDLPSISSPEPEDIFSSAIGLIFTDDVRNQHGEPGNSVIYKSSCFGDIELRLVDPKAEDVRLFAHYLWNASVQLAELVSGDDLMWRVRGERVLELGAGSGLAGIISALAGAEEVVISDYPAPEILENISLNISRNIPSSIQPCVSVQGHIWGLLSDELSTASKGKFNVILAADVFWMPGQHRNLAHSMLYFLSKTRVAKVFVIAGFHTGRANLARFFDVAVEEGLVVESILERDAQGNERAWKVDRGLEDVFERKKWLVMAILARNFRIVEG</sequence>
<organism evidence="1 2">
    <name type="scientific">Glutinoglossum americanum</name>
    <dbReference type="NCBI Taxonomy" id="1670608"/>
    <lineage>
        <taxon>Eukaryota</taxon>
        <taxon>Fungi</taxon>
        <taxon>Dikarya</taxon>
        <taxon>Ascomycota</taxon>
        <taxon>Pezizomycotina</taxon>
        <taxon>Geoglossomycetes</taxon>
        <taxon>Geoglossales</taxon>
        <taxon>Geoglossaceae</taxon>
        <taxon>Glutinoglossum</taxon>
    </lineage>
</organism>
<reference evidence="1" key="1">
    <citation type="submission" date="2021-03" db="EMBL/GenBank/DDBJ databases">
        <title>Comparative genomics and phylogenomic investigation of the class Geoglossomycetes provide insights into ecological specialization and systematics.</title>
        <authorList>
            <person name="Melie T."/>
            <person name="Pirro S."/>
            <person name="Miller A.N."/>
            <person name="Quandt A."/>
        </authorList>
    </citation>
    <scope>NUCLEOTIDE SEQUENCE</scope>
    <source>
        <strain evidence="1">GBOQ0MN5Z8</strain>
    </source>
</reference>
<dbReference type="AlphaFoldDB" id="A0A9P8L2Z5"/>
<keyword evidence="2" id="KW-1185">Reference proteome</keyword>
<dbReference type="PANTHER" id="PTHR14614">
    <property type="entry name" value="HEPATOCELLULAR CARCINOMA-ASSOCIATED ANTIGEN"/>
    <property type="match status" value="1"/>
</dbReference>
<evidence type="ECO:0000313" key="1">
    <source>
        <dbReference type="EMBL" id="KAH0541344.1"/>
    </source>
</evidence>
<dbReference type="OrthoDB" id="407325at2759"/>
<gene>
    <name evidence="1" type="ORF">FGG08_004182</name>
</gene>
<dbReference type="Proteomes" id="UP000698800">
    <property type="component" value="Unassembled WGS sequence"/>
</dbReference>
<dbReference type="SUPFAM" id="SSF53335">
    <property type="entry name" value="S-adenosyl-L-methionine-dependent methyltransferases"/>
    <property type="match status" value="1"/>
</dbReference>
<dbReference type="GO" id="GO:0008757">
    <property type="term" value="F:S-adenosylmethionine-dependent methyltransferase activity"/>
    <property type="evidence" value="ECO:0007669"/>
    <property type="project" value="UniProtKB-ARBA"/>
</dbReference>
<dbReference type="GO" id="GO:0005737">
    <property type="term" value="C:cytoplasm"/>
    <property type="evidence" value="ECO:0007669"/>
    <property type="project" value="TreeGrafter"/>
</dbReference>
<dbReference type="InterPro" id="IPR029063">
    <property type="entry name" value="SAM-dependent_MTases_sf"/>
</dbReference>
<comment type="caution">
    <text evidence="1">The sequence shown here is derived from an EMBL/GenBank/DDBJ whole genome shotgun (WGS) entry which is preliminary data.</text>
</comment>
<name>A0A9P8L2Z5_9PEZI</name>
<evidence type="ECO:0000313" key="2">
    <source>
        <dbReference type="Proteomes" id="UP000698800"/>
    </source>
</evidence>
<accession>A0A9P8L2Z5</accession>